<organism evidence="1 2">
    <name type="scientific">Panagrolaimus davidi</name>
    <dbReference type="NCBI Taxonomy" id="227884"/>
    <lineage>
        <taxon>Eukaryota</taxon>
        <taxon>Metazoa</taxon>
        <taxon>Ecdysozoa</taxon>
        <taxon>Nematoda</taxon>
        <taxon>Chromadorea</taxon>
        <taxon>Rhabditida</taxon>
        <taxon>Tylenchina</taxon>
        <taxon>Panagrolaimomorpha</taxon>
        <taxon>Panagrolaimoidea</taxon>
        <taxon>Panagrolaimidae</taxon>
        <taxon>Panagrolaimus</taxon>
    </lineage>
</organism>
<accession>A0A914QX76</accession>
<keyword evidence="1" id="KW-1185">Reference proteome</keyword>
<evidence type="ECO:0000313" key="1">
    <source>
        <dbReference type="Proteomes" id="UP000887578"/>
    </source>
</evidence>
<evidence type="ECO:0000313" key="2">
    <source>
        <dbReference type="WBParaSite" id="PDA_v2.g8883.t1"/>
    </source>
</evidence>
<protein>
    <submittedName>
        <fullName evidence="2">Uncharacterized protein</fullName>
    </submittedName>
</protein>
<sequence length="239" mass="28462">MIYEYNYHTSQKIFICSNCKNRRVTAKIHVDEKNGEKFIEISKNEHICEPKKDEFPARVINHSNFMIVDREDKTNPAKAIVFTSNEKELCYELSYSSSQNLFECMQCKKLKKCVNVKLYTKENGEKYLLKLKNDHICEPKKYDLQNFEKAKIAPKSMFELYQNRKGAANKKLVVFTSEKKDLIYEYYLDRNLYCCLECRRLRKCVTAKLNGENEDKHLELSKTEHICKPKKYNQKNFKK</sequence>
<dbReference type="AlphaFoldDB" id="A0A914QX76"/>
<proteinExistence type="predicted"/>
<reference evidence="2" key="1">
    <citation type="submission" date="2022-11" db="UniProtKB">
        <authorList>
            <consortium name="WormBaseParasite"/>
        </authorList>
    </citation>
    <scope>IDENTIFICATION</scope>
</reference>
<dbReference type="Proteomes" id="UP000887578">
    <property type="component" value="Unplaced"/>
</dbReference>
<name>A0A914QX76_9BILA</name>
<dbReference type="WBParaSite" id="PDA_v2.g8883.t1">
    <property type="protein sequence ID" value="PDA_v2.g8883.t1"/>
    <property type="gene ID" value="PDA_v2.g8883"/>
</dbReference>